<feature type="chain" id="PRO_5012860631" evidence="2">
    <location>
        <begin position="18"/>
        <end position="345"/>
    </location>
</feature>
<reference evidence="4" key="1">
    <citation type="journal article" date="2017" name="Genome Biol.">
        <title>Comparative genomics reveals high biological diversity and specific adaptations in the industrially and medically important fungal genus Aspergillus.</title>
        <authorList>
            <person name="de Vries R.P."/>
            <person name="Riley R."/>
            <person name="Wiebenga A."/>
            <person name="Aguilar-Osorio G."/>
            <person name="Amillis S."/>
            <person name="Uchima C.A."/>
            <person name="Anderluh G."/>
            <person name="Asadollahi M."/>
            <person name="Askin M."/>
            <person name="Barry K."/>
            <person name="Battaglia E."/>
            <person name="Bayram O."/>
            <person name="Benocci T."/>
            <person name="Braus-Stromeyer S.A."/>
            <person name="Caldana C."/>
            <person name="Canovas D."/>
            <person name="Cerqueira G.C."/>
            <person name="Chen F."/>
            <person name="Chen W."/>
            <person name="Choi C."/>
            <person name="Clum A."/>
            <person name="Dos Santos R.A."/>
            <person name="Damasio A.R."/>
            <person name="Diallinas G."/>
            <person name="Emri T."/>
            <person name="Fekete E."/>
            <person name="Flipphi M."/>
            <person name="Freyberg S."/>
            <person name="Gallo A."/>
            <person name="Gournas C."/>
            <person name="Habgood R."/>
            <person name="Hainaut M."/>
            <person name="Harispe M.L."/>
            <person name="Henrissat B."/>
            <person name="Hilden K.S."/>
            <person name="Hope R."/>
            <person name="Hossain A."/>
            <person name="Karabika E."/>
            <person name="Karaffa L."/>
            <person name="Karanyi Z."/>
            <person name="Krasevec N."/>
            <person name="Kuo A."/>
            <person name="Kusch H."/>
            <person name="LaButti K."/>
            <person name="Lagendijk E.L."/>
            <person name="Lapidus A."/>
            <person name="Levasseur A."/>
            <person name="Lindquist E."/>
            <person name="Lipzen A."/>
            <person name="Logrieco A.F."/>
            <person name="MacCabe A."/>
            <person name="Maekelae M.R."/>
            <person name="Malavazi I."/>
            <person name="Melin P."/>
            <person name="Meyer V."/>
            <person name="Mielnichuk N."/>
            <person name="Miskei M."/>
            <person name="Molnar A.P."/>
            <person name="Mule G."/>
            <person name="Ngan C.Y."/>
            <person name="Orejas M."/>
            <person name="Orosz E."/>
            <person name="Ouedraogo J.P."/>
            <person name="Overkamp K.M."/>
            <person name="Park H.-S."/>
            <person name="Perrone G."/>
            <person name="Piumi F."/>
            <person name="Punt P.J."/>
            <person name="Ram A.F."/>
            <person name="Ramon A."/>
            <person name="Rauscher S."/>
            <person name="Record E."/>
            <person name="Riano-Pachon D.M."/>
            <person name="Robert V."/>
            <person name="Roehrig J."/>
            <person name="Ruller R."/>
            <person name="Salamov A."/>
            <person name="Salih N.S."/>
            <person name="Samson R.A."/>
            <person name="Sandor E."/>
            <person name="Sanguinetti M."/>
            <person name="Schuetze T."/>
            <person name="Sepcic K."/>
            <person name="Shelest E."/>
            <person name="Sherlock G."/>
            <person name="Sophianopoulou V."/>
            <person name="Squina F.M."/>
            <person name="Sun H."/>
            <person name="Susca A."/>
            <person name="Todd R.B."/>
            <person name="Tsang A."/>
            <person name="Unkles S.E."/>
            <person name="van de Wiele N."/>
            <person name="van Rossen-Uffink D."/>
            <person name="Oliveira J.V."/>
            <person name="Vesth T.C."/>
            <person name="Visser J."/>
            <person name="Yu J.-H."/>
            <person name="Zhou M."/>
            <person name="Andersen M.R."/>
            <person name="Archer D.B."/>
            <person name="Baker S.E."/>
            <person name="Benoit I."/>
            <person name="Brakhage A.A."/>
            <person name="Braus G.H."/>
            <person name="Fischer R."/>
            <person name="Frisvad J.C."/>
            <person name="Goldman G.H."/>
            <person name="Houbraken J."/>
            <person name="Oakley B."/>
            <person name="Pocsi I."/>
            <person name="Scazzocchio C."/>
            <person name="Seiboth B."/>
            <person name="vanKuyk P.A."/>
            <person name="Wortman J."/>
            <person name="Dyer P.S."/>
            <person name="Grigoriev I.V."/>
        </authorList>
    </citation>
    <scope>NUCLEOTIDE SEQUENCE [LARGE SCALE GENOMIC DNA]</scope>
    <source>
        <strain evidence="4">CBS 583.65</strain>
    </source>
</reference>
<evidence type="ECO:0000256" key="2">
    <source>
        <dbReference type="SAM" id="SignalP"/>
    </source>
</evidence>
<protein>
    <submittedName>
        <fullName evidence="3">Uncharacterized protein</fullName>
    </submittedName>
</protein>
<dbReference type="EMBL" id="KV878130">
    <property type="protein sequence ID" value="OJJ03516.1"/>
    <property type="molecule type" value="Genomic_DNA"/>
</dbReference>
<dbReference type="Proteomes" id="UP000184073">
    <property type="component" value="Unassembled WGS sequence"/>
</dbReference>
<name>A0A1L9PPY9_ASPVE</name>
<feature type="signal peptide" evidence="2">
    <location>
        <begin position="1"/>
        <end position="17"/>
    </location>
</feature>
<sequence length="345" mass="35315">MKASLITALTWAACTVASPVVLNARHDDCTCVEETLTLTLPASTGGTLVEPTPTDTNTATATATVPEETSTATWSSTNTITATSTATVPGETSTTTAPPTPVPTPGDCENGRCHGTGHLVQDLAPQVNRLLTVTGADGEDFLVQVNEDVYNLLSGRVSLSESVGEIVGDAASIGDLIADLGPIIDCILTIVGEDSHILLVRLSPEIADLLRGAGATLGLDAVTNPVGQVVKSLGLNIKRDQLDHFDVHGLDGNSLPVQIPGALGKAIANLHFETPVGTVIATGIEATKIIQKLGPRADGFLAVLGEGTGLVLIRLAPQVARVVKGLAPELANPVGNVVGIFGDSL</sequence>
<dbReference type="STRING" id="1036611.A0A1L9PPY9"/>
<evidence type="ECO:0000256" key="1">
    <source>
        <dbReference type="SAM" id="MobiDB-lite"/>
    </source>
</evidence>
<keyword evidence="2" id="KW-0732">Signal</keyword>
<keyword evidence="4" id="KW-1185">Reference proteome</keyword>
<feature type="region of interest" description="Disordered" evidence="1">
    <location>
        <begin position="82"/>
        <end position="105"/>
    </location>
</feature>
<accession>A0A1L9PPY9</accession>
<evidence type="ECO:0000313" key="4">
    <source>
        <dbReference type="Proteomes" id="UP000184073"/>
    </source>
</evidence>
<organism evidence="3 4">
    <name type="scientific">Aspergillus versicolor CBS 583.65</name>
    <dbReference type="NCBI Taxonomy" id="1036611"/>
    <lineage>
        <taxon>Eukaryota</taxon>
        <taxon>Fungi</taxon>
        <taxon>Dikarya</taxon>
        <taxon>Ascomycota</taxon>
        <taxon>Pezizomycotina</taxon>
        <taxon>Eurotiomycetes</taxon>
        <taxon>Eurotiomycetidae</taxon>
        <taxon>Eurotiales</taxon>
        <taxon>Aspergillaceae</taxon>
        <taxon>Aspergillus</taxon>
        <taxon>Aspergillus subgen. Nidulantes</taxon>
    </lineage>
</organism>
<dbReference type="AlphaFoldDB" id="A0A1L9PPY9"/>
<dbReference type="RefSeq" id="XP_040669278.1">
    <property type="nucleotide sequence ID" value="XM_040812724.1"/>
</dbReference>
<evidence type="ECO:0000313" key="3">
    <source>
        <dbReference type="EMBL" id="OJJ03516.1"/>
    </source>
</evidence>
<dbReference type="OrthoDB" id="3798541at2759"/>
<dbReference type="VEuPathDB" id="FungiDB:ASPVEDRAFT_42983"/>
<dbReference type="GeneID" id="63728235"/>
<proteinExistence type="predicted"/>
<gene>
    <name evidence="3" type="ORF">ASPVEDRAFT_42983</name>
</gene>
<feature type="compositionally biased region" description="Low complexity" evidence="1">
    <location>
        <begin position="82"/>
        <end position="97"/>
    </location>
</feature>